<proteinExistence type="predicted"/>
<dbReference type="RefSeq" id="WP_162444325.1">
    <property type="nucleotide sequence ID" value="NZ_CP048222.1"/>
</dbReference>
<protein>
    <submittedName>
        <fullName evidence="1">Uncharacterized protein</fullName>
    </submittedName>
</protein>
<dbReference type="Proteomes" id="UP000480178">
    <property type="component" value="Chromosome"/>
</dbReference>
<sequence length="129" mass="15220">MSEQTQAIQGLLRFLPLLQNHEAVYDRIGYWGDMTSRVSATTARDLFQYLYRHGFILENFDWMQWSDHALAFEEDRSKLSTADLPTLYKIITTHIRADRFTEGHYDSILENGFLADVLLRFKEISELRK</sequence>
<dbReference type="InterPro" id="IPR045425">
    <property type="entry name" value="DUF6508"/>
</dbReference>
<gene>
    <name evidence="1" type="ORF">GXP67_17520</name>
</gene>
<dbReference type="AlphaFoldDB" id="A0A6C0GJQ8"/>
<accession>A0A6C0GJQ8</accession>
<reference evidence="1 2" key="1">
    <citation type="submission" date="2020-01" db="EMBL/GenBank/DDBJ databases">
        <authorList>
            <person name="Kim M.K."/>
        </authorList>
    </citation>
    <scope>NUCLEOTIDE SEQUENCE [LARGE SCALE GENOMIC DNA]</scope>
    <source>
        <strain evidence="1 2">172606-1</strain>
    </source>
</reference>
<keyword evidence="2" id="KW-1185">Reference proteome</keyword>
<dbReference type="EMBL" id="CP048222">
    <property type="protein sequence ID" value="QHT68311.1"/>
    <property type="molecule type" value="Genomic_DNA"/>
</dbReference>
<name>A0A6C0GJQ8_9BACT</name>
<evidence type="ECO:0000313" key="2">
    <source>
        <dbReference type="Proteomes" id="UP000480178"/>
    </source>
</evidence>
<organism evidence="1 2">
    <name type="scientific">Rhodocytophaga rosea</name>
    <dbReference type="NCBI Taxonomy" id="2704465"/>
    <lineage>
        <taxon>Bacteria</taxon>
        <taxon>Pseudomonadati</taxon>
        <taxon>Bacteroidota</taxon>
        <taxon>Cytophagia</taxon>
        <taxon>Cytophagales</taxon>
        <taxon>Rhodocytophagaceae</taxon>
        <taxon>Rhodocytophaga</taxon>
    </lineage>
</organism>
<dbReference type="KEGG" id="rhoz:GXP67_17520"/>
<evidence type="ECO:0000313" key="1">
    <source>
        <dbReference type="EMBL" id="QHT68311.1"/>
    </source>
</evidence>
<dbReference type="Pfam" id="PF20118">
    <property type="entry name" value="DUF6508"/>
    <property type="match status" value="1"/>
</dbReference>